<dbReference type="InterPro" id="IPR048493">
    <property type="entry name" value="DUF1980_N"/>
</dbReference>
<gene>
    <name evidence="5" type="ORF">LX83_002037</name>
</gene>
<feature type="region of interest" description="Disordered" evidence="1">
    <location>
        <begin position="61"/>
        <end position="97"/>
    </location>
</feature>
<keyword evidence="6" id="KW-1185">Reference proteome</keyword>
<evidence type="ECO:0000259" key="3">
    <source>
        <dbReference type="Pfam" id="PF09323"/>
    </source>
</evidence>
<feature type="domain" description="DUF1980" evidence="4">
    <location>
        <begin position="171"/>
        <end position="263"/>
    </location>
</feature>
<keyword evidence="2" id="KW-0472">Membrane</keyword>
<comment type="caution">
    <text evidence="5">The sequence shown here is derived from an EMBL/GenBank/DDBJ whole genome shotgun (WGS) entry which is preliminary data.</text>
</comment>
<feature type="transmembrane region" description="Helical" evidence="2">
    <location>
        <begin position="34"/>
        <end position="54"/>
    </location>
</feature>
<evidence type="ECO:0000259" key="4">
    <source>
        <dbReference type="Pfam" id="PF21537"/>
    </source>
</evidence>
<dbReference type="NCBIfam" id="TIGR03943">
    <property type="entry name" value="TIGR03943 family putative permease subunit"/>
    <property type="match status" value="1"/>
</dbReference>
<evidence type="ECO:0000256" key="2">
    <source>
        <dbReference type="SAM" id="Phobius"/>
    </source>
</evidence>
<accession>A0AAE3KK92</accession>
<dbReference type="InterPro" id="IPR052955">
    <property type="entry name" value="UPF0703_membrane_permease"/>
</dbReference>
<evidence type="ECO:0000256" key="1">
    <source>
        <dbReference type="SAM" id="MobiDB-lite"/>
    </source>
</evidence>
<dbReference type="EMBL" id="JAMTCK010000004">
    <property type="protein sequence ID" value="MCP2165188.1"/>
    <property type="molecule type" value="Genomic_DNA"/>
</dbReference>
<dbReference type="AlphaFoldDB" id="A0AAE3KK92"/>
<name>A0AAE3KK92_9PSEU</name>
<keyword evidence="2" id="KW-0812">Transmembrane</keyword>
<dbReference type="Pfam" id="PF09323">
    <property type="entry name" value="DUF1980"/>
    <property type="match status" value="1"/>
</dbReference>
<dbReference type="InterPro" id="IPR048447">
    <property type="entry name" value="DUF1980_C"/>
</dbReference>
<dbReference type="Proteomes" id="UP001206128">
    <property type="component" value="Unassembled WGS sequence"/>
</dbReference>
<feature type="compositionally biased region" description="Basic and acidic residues" evidence="1">
    <location>
        <begin position="69"/>
        <end position="95"/>
    </location>
</feature>
<dbReference type="Pfam" id="PF21537">
    <property type="entry name" value="DUF1980_C"/>
    <property type="match status" value="1"/>
</dbReference>
<dbReference type="InterPro" id="IPR015402">
    <property type="entry name" value="DUF1980"/>
</dbReference>
<protein>
    <submittedName>
        <fullName evidence="5">TIGR03943 family protein</fullName>
    </submittedName>
</protein>
<reference evidence="5" key="1">
    <citation type="submission" date="2022-06" db="EMBL/GenBank/DDBJ databases">
        <title>Genomic Encyclopedia of Archaeal and Bacterial Type Strains, Phase II (KMG-II): from individual species to whole genera.</title>
        <authorList>
            <person name="Goeker M."/>
        </authorList>
    </citation>
    <scope>NUCLEOTIDE SEQUENCE</scope>
    <source>
        <strain evidence="5">DSM 43935</strain>
    </source>
</reference>
<organism evidence="5 6">
    <name type="scientific">Goodfellowiella coeruleoviolacea</name>
    <dbReference type="NCBI Taxonomy" id="334858"/>
    <lineage>
        <taxon>Bacteria</taxon>
        <taxon>Bacillati</taxon>
        <taxon>Actinomycetota</taxon>
        <taxon>Actinomycetes</taxon>
        <taxon>Pseudonocardiales</taxon>
        <taxon>Pseudonocardiaceae</taxon>
        <taxon>Goodfellowiella</taxon>
    </lineage>
</organism>
<keyword evidence="2" id="KW-1133">Transmembrane helix</keyword>
<dbReference type="PANTHER" id="PTHR40047">
    <property type="entry name" value="UPF0703 PROTEIN YCGQ"/>
    <property type="match status" value="1"/>
</dbReference>
<evidence type="ECO:0000313" key="5">
    <source>
        <dbReference type="EMBL" id="MCP2165188.1"/>
    </source>
</evidence>
<proteinExistence type="predicted"/>
<evidence type="ECO:0000313" key="6">
    <source>
        <dbReference type="Proteomes" id="UP001206128"/>
    </source>
</evidence>
<sequence length="263" mass="27597">MRRETQNILLVLVGGALVKIAVAGTFTRYVRPELRPWLIATGAVMVALALVAIVRDVRAAQRRSTGDPSPEHAHGHEHGHEHGHAHAHPGGDAHGHRPSRSPWLLLLPVLAIFLVNPPALGADTVSRSDGRSAAASAGGGESAFAALPGDAVVALPLNELIARTGWDDSGSLTGRTLRLTGFVVHQDGDGYLARLAIRCCAADAAPLKVRLAGVDVTALADDQWIEATGQVRPGTGTKADGYVPTLDATSVRVVDQPADPYEY</sequence>
<feature type="domain" description="DUF1980" evidence="3">
    <location>
        <begin position="8"/>
        <end position="127"/>
    </location>
</feature>
<dbReference type="PANTHER" id="PTHR40047:SF1">
    <property type="entry name" value="UPF0703 PROTEIN YCGQ"/>
    <property type="match status" value="1"/>
</dbReference>
<dbReference type="RefSeq" id="WP_253769747.1">
    <property type="nucleotide sequence ID" value="NZ_JAMTCK010000004.1"/>
</dbReference>